<organism evidence="2 3">
    <name type="scientific">Streptomyces atratus</name>
    <dbReference type="NCBI Taxonomy" id="1893"/>
    <lineage>
        <taxon>Bacteria</taxon>
        <taxon>Bacillati</taxon>
        <taxon>Actinomycetota</taxon>
        <taxon>Actinomycetes</taxon>
        <taxon>Kitasatosporales</taxon>
        <taxon>Streptomycetaceae</taxon>
        <taxon>Streptomyces</taxon>
    </lineage>
</organism>
<evidence type="ECO:0000256" key="1">
    <source>
        <dbReference type="SAM" id="MobiDB-lite"/>
    </source>
</evidence>
<evidence type="ECO:0000313" key="3">
    <source>
        <dbReference type="Proteomes" id="UP000252698"/>
    </source>
</evidence>
<dbReference type="EMBL" id="CP027306">
    <property type="protein sequence ID" value="AXE78188.1"/>
    <property type="molecule type" value="Genomic_DNA"/>
</dbReference>
<protein>
    <submittedName>
        <fullName evidence="2">Uncharacterized protein</fullName>
    </submittedName>
</protein>
<dbReference type="Proteomes" id="UP000252698">
    <property type="component" value="Chromosome"/>
</dbReference>
<dbReference type="KEGG" id="sata:C5746_16025"/>
<sequence>MQARQVGEAARGRLGKRTEHPDHGLMTTLIDPVLVEVREIAGRHEAAKFERVRFERFRGVR</sequence>
<feature type="region of interest" description="Disordered" evidence="1">
    <location>
        <begin position="1"/>
        <end position="23"/>
    </location>
</feature>
<accession>A0A2Z5JCT6</accession>
<evidence type="ECO:0000313" key="2">
    <source>
        <dbReference type="EMBL" id="AXE78188.1"/>
    </source>
</evidence>
<reference evidence="2 3" key="1">
    <citation type="journal article" date="2018" name="Front. Microbiol.">
        <title>Genome Sequencing of Streptomyces atratus SCSIOZH16 and Activation Production of Nocardamine via Metabolic Engineering.</title>
        <authorList>
            <person name="Li Y."/>
            <person name="Zhang C."/>
            <person name="Liu C."/>
            <person name="Ju J."/>
            <person name="Ma J."/>
        </authorList>
    </citation>
    <scope>NUCLEOTIDE SEQUENCE [LARGE SCALE GENOMIC DNA]</scope>
    <source>
        <strain evidence="2 3">SCSIO_ZH16</strain>
    </source>
</reference>
<name>A0A2Z5JCT6_STRAR</name>
<dbReference type="AlphaFoldDB" id="A0A2Z5JCT6"/>
<proteinExistence type="predicted"/>
<gene>
    <name evidence="2" type="ORF">C5746_16025</name>
</gene>